<dbReference type="EMBL" id="HBFD01004933">
    <property type="protein sequence ID" value="CAD8719261.1"/>
    <property type="molecule type" value="Transcribed_RNA"/>
</dbReference>
<sequence length="219" mass="24616">MDKFNDFYIIREVISPKAKAAFIINSDKIFSYLTLQDVLNISVVSTLCASFPISAERSNHFIQNNHKISYIGQFKLVINENYSIGILRRLLHRVVAGNEAILSIDSNTGRVILDIGSAFKDKDAYLASNVTAVPLSADELLHEAFIEQHHIEKHLEISSCDEYDDFNPRFPNPRDKSHRRGDSYFNSDIESHASEALGGFDLSSIANMALALESKFKGF</sequence>
<name>A0A7S0T0H6_9STRA</name>
<proteinExistence type="predicted"/>
<reference evidence="1" key="1">
    <citation type="submission" date="2021-01" db="EMBL/GenBank/DDBJ databases">
        <authorList>
            <person name="Corre E."/>
            <person name="Pelletier E."/>
            <person name="Niang G."/>
            <person name="Scheremetjew M."/>
            <person name="Finn R."/>
            <person name="Kale V."/>
            <person name="Holt S."/>
            <person name="Cochrane G."/>
            <person name="Meng A."/>
            <person name="Brown T."/>
            <person name="Cohen L."/>
        </authorList>
    </citation>
    <scope>NUCLEOTIDE SEQUENCE</scope>
    <source>
        <strain evidence="1">UTEXLB2642</strain>
    </source>
</reference>
<protein>
    <submittedName>
        <fullName evidence="1">Uncharacterized protein</fullName>
    </submittedName>
</protein>
<evidence type="ECO:0000313" key="1">
    <source>
        <dbReference type="EMBL" id="CAD8719261.1"/>
    </source>
</evidence>
<organism evidence="1">
    <name type="scientific">Chromulina nebulosa</name>
    <dbReference type="NCBI Taxonomy" id="96789"/>
    <lineage>
        <taxon>Eukaryota</taxon>
        <taxon>Sar</taxon>
        <taxon>Stramenopiles</taxon>
        <taxon>Ochrophyta</taxon>
        <taxon>Chrysophyceae</taxon>
        <taxon>Chromulinales</taxon>
        <taxon>Chromulinaceae</taxon>
        <taxon>Chromulina</taxon>
    </lineage>
</organism>
<gene>
    <name evidence="1" type="ORF">CNEB1095_LOCUS3229</name>
</gene>
<dbReference type="AlphaFoldDB" id="A0A7S0T0H6"/>
<accession>A0A7S0T0H6</accession>